<feature type="domain" description="WAP" evidence="1">
    <location>
        <begin position="27"/>
        <end position="76"/>
    </location>
</feature>
<reference evidence="2" key="2">
    <citation type="submission" date="2025-09" db="UniProtKB">
        <authorList>
            <consortium name="Ensembl"/>
        </authorList>
    </citation>
    <scope>IDENTIFICATION</scope>
</reference>
<evidence type="ECO:0000259" key="1">
    <source>
        <dbReference type="PROSITE" id="PS51390"/>
    </source>
</evidence>
<dbReference type="CDD" id="cd00199">
    <property type="entry name" value="WAP"/>
    <property type="match status" value="1"/>
</dbReference>
<dbReference type="PRINTS" id="PR00003">
    <property type="entry name" value="4DISULPHCORE"/>
</dbReference>
<reference evidence="2" key="1">
    <citation type="submission" date="2025-08" db="UniProtKB">
        <authorList>
            <consortium name="Ensembl"/>
        </authorList>
    </citation>
    <scope>IDENTIFICATION</scope>
</reference>
<dbReference type="InterPro" id="IPR042447">
    <property type="entry name" value="Anosmin-1"/>
</dbReference>
<dbReference type="GeneTree" id="ENSGT00440000033720"/>
<dbReference type="SUPFAM" id="SSF57256">
    <property type="entry name" value="Elafin-like"/>
    <property type="match status" value="1"/>
</dbReference>
<accession>A0A3Q2Y113</accession>
<dbReference type="Proteomes" id="UP000264820">
    <property type="component" value="Unplaced"/>
</dbReference>
<dbReference type="Gene3D" id="4.10.75.10">
    <property type="entry name" value="Elafin-like"/>
    <property type="match status" value="1"/>
</dbReference>
<dbReference type="SMART" id="SM00217">
    <property type="entry name" value="WAP"/>
    <property type="match status" value="1"/>
</dbReference>
<dbReference type="STRING" id="109280.ENSHCOP00000011050"/>
<dbReference type="PANTHER" id="PTHR14131:SF6">
    <property type="entry name" value="ANOSMIN-1-RELATED"/>
    <property type="match status" value="1"/>
</dbReference>
<dbReference type="AlphaFoldDB" id="A0A3Q2Y113"/>
<protein>
    <recommendedName>
        <fullName evidence="1">WAP domain-containing protein</fullName>
    </recommendedName>
</protein>
<dbReference type="GO" id="GO:0005576">
    <property type="term" value="C:extracellular region"/>
    <property type="evidence" value="ECO:0007669"/>
    <property type="project" value="InterPro"/>
</dbReference>
<dbReference type="InterPro" id="IPR008197">
    <property type="entry name" value="WAP_dom"/>
</dbReference>
<dbReference type="InterPro" id="IPR036645">
    <property type="entry name" value="Elafin-like_sf"/>
</dbReference>
<evidence type="ECO:0000313" key="2">
    <source>
        <dbReference type="Ensembl" id="ENSHCOP00000011050.1"/>
    </source>
</evidence>
<dbReference type="PROSITE" id="PS51390">
    <property type="entry name" value="WAP"/>
    <property type="match status" value="1"/>
</dbReference>
<dbReference type="PANTHER" id="PTHR14131">
    <property type="entry name" value="ANOSMIN"/>
    <property type="match status" value="1"/>
</dbReference>
<proteinExistence type="predicted"/>
<dbReference type="Ensembl" id="ENSHCOT00000017662.1">
    <property type="protein sequence ID" value="ENSHCOP00000011050.1"/>
    <property type="gene ID" value="ENSHCOG00000013798.1"/>
</dbReference>
<organism evidence="2 3">
    <name type="scientific">Hippocampus comes</name>
    <name type="common">Tiger tail seahorse</name>
    <dbReference type="NCBI Taxonomy" id="109280"/>
    <lineage>
        <taxon>Eukaryota</taxon>
        <taxon>Metazoa</taxon>
        <taxon>Chordata</taxon>
        <taxon>Craniata</taxon>
        <taxon>Vertebrata</taxon>
        <taxon>Euteleostomi</taxon>
        <taxon>Actinopterygii</taxon>
        <taxon>Neopterygii</taxon>
        <taxon>Teleostei</taxon>
        <taxon>Neoteleostei</taxon>
        <taxon>Acanthomorphata</taxon>
        <taxon>Syngnathiaria</taxon>
        <taxon>Syngnathiformes</taxon>
        <taxon>Syngnathoidei</taxon>
        <taxon>Syngnathidae</taxon>
        <taxon>Hippocampus</taxon>
    </lineage>
</organism>
<dbReference type="GO" id="GO:0009986">
    <property type="term" value="C:cell surface"/>
    <property type="evidence" value="ECO:0007669"/>
    <property type="project" value="TreeGrafter"/>
</dbReference>
<keyword evidence="3" id="KW-1185">Reference proteome</keyword>
<dbReference type="GO" id="GO:0030414">
    <property type="term" value="F:peptidase inhibitor activity"/>
    <property type="evidence" value="ECO:0007669"/>
    <property type="project" value="InterPro"/>
</dbReference>
<name>A0A3Q2Y113_HIPCM</name>
<dbReference type="Pfam" id="PF00095">
    <property type="entry name" value="WAP"/>
    <property type="match status" value="1"/>
</dbReference>
<sequence length="101" mass="11031">MHHNIVHPFGALCAKLLKRCEFLQTLMQVKQGGCPPPHRATGFAAACVDSCHRDAECPAQKKCCSNDCGHTCQSPQDLYKGECDTPAWTICEEPLTSGKDL</sequence>
<dbReference type="FunFam" id="4.10.75.10:FF:000001">
    <property type="entry name" value="Anosmin 1"/>
    <property type="match status" value="1"/>
</dbReference>
<evidence type="ECO:0000313" key="3">
    <source>
        <dbReference type="Proteomes" id="UP000264820"/>
    </source>
</evidence>
<dbReference type="GO" id="GO:0030182">
    <property type="term" value="P:neuron differentiation"/>
    <property type="evidence" value="ECO:0007669"/>
    <property type="project" value="TreeGrafter"/>
</dbReference>